<dbReference type="Proteomes" id="UP000244803">
    <property type="component" value="Chromosome 3"/>
</dbReference>
<proteinExistence type="predicted"/>
<dbReference type="EMBL" id="CP056066">
    <property type="protein sequence ID" value="UKJ89275.1"/>
    <property type="molecule type" value="Genomic_DNA"/>
</dbReference>
<sequence length="351" mass="41335">MKEIELVNVNKSYTSSDFKITAVTESYQECCCFEKVTYTIKYDEATWPEDGRLRFLLRDYYHHFYYFFVNTGKFIYDIPDRPLESLEVYYYKLNHKNPLVVGFTSVSNVTTYFSFDELRDAEVSSIIDDSFSRSELLNLLISLNAIVNSKIRFFQSEGTNRGIKSVLEFVGFFKVIIFTPDLSYGLSDHRIFSNNFFDRHKSFNKIDSSVLVRLPSKEFNSIHVYYTYDRKVALMVDFIDDCRKYQFFRVDENCWNFQTLDAVETDRLLGLKLAKIYKDLKFRVGKPISLGHVLLDIMDLDGVEVIRLRPFSYRGVYLGLLFGFGFFLTFLLLLFLLANYEFITDFLRGQV</sequence>
<gene>
    <name evidence="2" type="ORF">MACJ_002523</name>
</gene>
<evidence type="ECO:0000313" key="3">
    <source>
        <dbReference type="Proteomes" id="UP000244803"/>
    </source>
</evidence>
<evidence type="ECO:0000256" key="1">
    <source>
        <dbReference type="SAM" id="Phobius"/>
    </source>
</evidence>
<name>A0A976M671_THEOR</name>
<keyword evidence="1" id="KW-1133">Transmembrane helix</keyword>
<reference evidence="2" key="1">
    <citation type="submission" date="2022-07" db="EMBL/GenBank/DDBJ databases">
        <title>Evaluation of T. orientalis genome assembly methods using nanopore sequencing and analysis of variation between genomes.</title>
        <authorList>
            <person name="Yam J."/>
            <person name="Micallef M.L."/>
            <person name="Liu M."/>
            <person name="Djordjevic S.P."/>
            <person name="Bogema D.R."/>
            <person name="Jenkins C."/>
        </authorList>
    </citation>
    <scope>NUCLEOTIDE SEQUENCE</scope>
    <source>
        <strain evidence="2">Fish Creek</strain>
    </source>
</reference>
<keyword evidence="1" id="KW-0812">Transmembrane</keyword>
<accession>A0A976M671</accession>
<feature type="transmembrane region" description="Helical" evidence="1">
    <location>
        <begin position="316"/>
        <end position="338"/>
    </location>
</feature>
<organism evidence="2 3">
    <name type="scientific">Theileria orientalis</name>
    <dbReference type="NCBI Taxonomy" id="68886"/>
    <lineage>
        <taxon>Eukaryota</taxon>
        <taxon>Sar</taxon>
        <taxon>Alveolata</taxon>
        <taxon>Apicomplexa</taxon>
        <taxon>Aconoidasida</taxon>
        <taxon>Piroplasmida</taxon>
        <taxon>Theileriidae</taxon>
        <taxon>Theileria</taxon>
    </lineage>
</organism>
<evidence type="ECO:0000313" key="2">
    <source>
        <dbReference type="EMBL" id="UKJ89275.1"/>
    </source>
</evidence>
<dbReference type="AlphaFoldDB" id="A0A976M671"/>
<keyword evidence="1" id="KW-0472">Membrane</keyword>
<dbReference type="OrthoDB" id="10340230at2759"/>
<protein>
    <submittedName>
        <fullName evidence="2">Uncharacterized protein</fullName>
    </submittedName>
</protein>